<name>A0A0C3AZT4_SERVB</name>
<dbReference type="HOGENOM" id="CLU_1435233_0_0_1"/>
<dbReference type="AlphaFoldDB" id="A0A0C3AZT4"/>
<reference evidence="2" key="2">
    <citation type="submission" date="2015-01" db="EMBL/GenBank/DDBJ databases">
        <title>Evolutionary Origins and Diversification of the Mycorrhizal Mutualists.</title>
        <authorList>
            <consortium name="DOE Joint Genome Institute"/>
            <consortium name="Mycorrhizal Genomics Consortium"/>
            <person name="Kohler A."/>
            <person name="Kuo A."/>
            <person name="Nagy L.G."/>
            <person name="Floudas D."/>
            <person name="Copeland A."/>
            <person name="Barry K.W."/>
            <person name="Cichocki N."/>
            <person name="Veneault-Fourrey C."/>
            <person name="LaButti K."/>
            <person name="Lindquist E.A."/>
            <person name="Lipzen A."/>
            <person name="Lundell T."/>
            <person name="Morin E."/>
            <person name="Murat C."/>
            <person name="Riley R."/>
            <person name="Ohm R."/>
            <person name="Sun H."/>
            <person name="Tunlid A."/>
            <person name="Henrissat B."/>
            <person name="Grigoriev I.V."/>
            <person name="Hibbett D.S."/>
            <person name="Martin F."/>
        </authorList>
    </citation>
    <scope>NUCLEOTIDE SEQUENCE [LARGE SCALE GENOMIC DNA]</scope>
    <source>
        <strain evidence="2">MAFF 305830</strain>
    </source>
</reference>
<proteinExistence type="predicted"/>
<dbReference type="Proteomes" id="UP000054097">
    <property type="component" value="Unassembled WGS sequence"/>
</dbReference>
<keyword evidence="2" id="KW-1185">Reference proteome</keyword>
<sequence>MGVCIADGLPTWRTIFDSDNLRPLPWQGHNVRKRDTPRKPDNITVPVNYGAYTNGTFPPTNFTIPNTRPQQRASFYAFGGGSIALFTSYNNTATSTSVSSSRTITITASPINDLYSSRSSGGANRSTIYGSARWGSGDAATNVISPNFFTFTQYLDRVTRSYIYGFWPIYWGPVNYGQSGAYSFDPLRP</sequence>
<organism evidence="1 2">
    <name type="scientific">Serendipita vermifera MAFF 305830</name>
    <dbReference type="NCBI Taxonomy" id="933852"/>
    <lineage>
        <taxon>Eukaryota</taxon>
        <taxon>Fungi</taxon>
        <taxon>Dikarya</taxon>
        <taxon>Basidiomycota</taxon>
        <taxon>Agaricomycotina</taxon>
        <taxon>Agaricomycetes</taxon>
        <taxon>Sebacinales</taxon>
        <taxon>Serendipitaceae</taxon>
        <taxon>Serendipita</taxon>
    </lineage>
</organism>
<reference evidence="1 2" key="1">
    <citation type="submission" date="2014-04" db="EMBL/GenBank/DDBJ databases">
        <authorList>
            <consortium name="DOE Joint Genome Institute"/>
            <person name="Kuo A."/>
            <person name="Zuccaro A."/>
            <person name="Kohler A."/>
            <person name="Nagy L.G."/>
            <person name="Floudas D."/>
            <person name="Copeland A."/>
            <person name="Barry K.W."/>
            <person name="Cichocki N."/>
            <person name="Veneault-Fourrey C."/>
            <person name="LaButti K."/>
            <person name="Lindquist E.A."/>
            <person name="Lipzen A."/>
            <person name="Lundell T."/>
            <person name="Morin E."/>
            <person name="Murat C."/>
            <person name="Sun H."/>
            <person name="Tunlid A."/>
            <person name="Henrissat B."/>
            <person name="Grigoriev I.V."/>
            <person name="Hibbett D.S."/>
            <person name="Martin F."/>
            <person name="Nordberg H.P."/>
            <person name="Cantor M.N."/>
            <person name="Hua S.X."/>
        </authorList>
    </citation>
    <scope>NUCLEOTIDE SEQUENCE [LARGE SCALE GENOMIC DNA]</scope>
    <source>
        <strain evidence="1 2">MAFF 305830</strain>
    </source>
</reference>
<evidence type="ECO:0000313" key="1">
    <source>
        <dbReference type="EMBL" id="KIM30025.1"/>
    </source>
</evidence>
<protein>
    <submittedName>
        <fullName evidence="1">Uncharacterized protein</fullName>
    </submittedName>
</protein>
<evidence type="ECO:0000313" key="2">
    <source>
        <dbReference type="Proteomes" id="UP000054097"/>
    </source>
</evidence>
<dbReference type="EMBL" id="KN824286">
    <property type="protein sequence ID" value="KIM30025.1"/>
    <property type="molecule type" value="Genomic_DNA"/>
</dbReference>
<gene>
    <name evidence="1" type="ORF">M408DRAFT_22450</name>
</gene>
<accession>A0A0C3AZT4</accession>